<protein>
    <submittedName>
        <fullName evidence="2">2908_t:CDS:1</fullName>
    </submittedName>
</protein>
<dbReference type="AlphaFoldDB" id="A0A9N9J0S7"/>
<feature type="non-terminal residue" evidence="2">
    <location>
        <position position="1"/>
    </location>
</feature>
<gene>
    <name evidence="2" type="ORF">ALEPTO_LOCUS13511</name>
</gene>
<evidence type="ECO:0000313" key="2">
    <source>
        <dbReference type="EMBL" id="CAG8756676.1"/>
    </source>
</evidence>
<accession>A0A9N9J0S7</accession>
<feature type="compositionally biased region" description="Low complexity" evidence="1">
    <location>
        <begin position="174"/>
        <end position="187"/>
    </location>
</feature>
<sequence length="187" mass="21585">GSNGSLFASAFLKVYTNTELQESQSQSNIELNYIEILNNDKKEGLSNTWGLLEAFEDLEFKKEFIKYANSPDIMLYNFPLIYNFVKYRIWSIVIHQQQLEGMFNRYDLKVNPSMSMNLQESRLVLAAPTQKIQPQPVTTSKIKEIREKLKDKKISNYEDKNTKQDENTGTEAAKSLLNSLLNKTNNS</sequence>
<feature type="compositionally biased region" description="Basic and acidic residues" evidence="1">
    <location>
        <begin position="153"/>
        <end position="166"/>
    </location>
</feature>
<reference evidence="2" key="1">
    <citation type="submission" date="2021-06" db="EMBL/GenBank/DDBJ databases">
        <authorList>
            <person name="Kallberg Y."/>
            <person name="Tangrot J."/>
            <person name="Rosling A."/>
        </authorList>
    </citation>
    <scope>NUCLEOTIDE SEQUENCE</scope>
    <source>
        <strain evidence="2">FL130A</strain>
    </source>
</reference>
<name>A0A9N9J0S7_9GLOM</name>
<feature type="non-terminal residue" evidence="2">
    <location>
        <position position="187"/>
    </location>
</feature>
<comment type="caution">
    <text evidence="2">The sequence shown here is derived from an EMBL/GenBank/DDBJ whole genome shotgun (WGS) entry which is preliminary data.</text>
</comment>
<proteinExistence type="predicted"/>
<evidence type="ECO:0000313" key="3">
    <source>
        <dbReference type="Proteomes" id="UP000789508"/>
    </source>
</evidence>
<feature type="region of interest" description="Disordered" evidence="1">
    <location>
        <begin position="153"/>
        <end position="187"/>
    </location>
</feature>
<keyword evidence="3" id="KW-1185">Reference proteome</keyword>
<dbReference type="Proteomes" id="UP000789508">
    <property type="component" value="Unassembled WGS sequence"/>
</dbReference>
<organism evidence="2 3">
    <name type="scientific">Ambispora leptoticha</name>
    <dbReference type="NCBI Taxonomy" id="144679"/>
    <lineage>
        <taxon>Eukaryota</taxon>
        <taxon>Fungi</taxon>
        <taxon>Fungi incertae sedis</taxon>
        <taxon>Mucoromycota</taxon>
        <taxon>Glomeromycotina</taxon>
        <taxon>Glomeromycetes</taxon>
        <taxon>Archaeosporales</taxon>
        <taxon>Ambisporaceae</taxon>
        <taxon>Ambispora</taxon>
    </lineage>
</organism>
<dbReference type="EMBL" id="CAJVPS010043935">
    <property type="protein sequence ID" value="CAG8756676.1"/>
    <property type="molecule type" value="Genomic_DNA"/>
</dbReference>
<dbReference type="OrthoDB" id="2440661at2759"/>
<evidence type="ECO:0000256" key="1">
    <source>
        <dbReference type="SAM" id="MobiDB-lite"/>
    </source>
</evidence>